<comment type="caution">
    <text evidence="2">The sequence shown here is derived from an EMBL/GenBank/DDBJ whole genome shotgun (WGS) entry which is preliminary data.</text>
</comment>
<dbReference type="InterPro" id="IPR029057">
    <property type="entry name" value="PRTase-like"/>
</dbReference>
<protein>
    <submittedName>
        <fullName evidence="2">ComF family protein</fullName>
    </submittedName>
</protein>
<comment type="similarity">
    <text evidence="1">Belongs to the ComF/GntX family.</text>
</comment>
<dbReference type="AlphaFoldDB" id="A0A841SSJ7"/>
<dbReference type="Gene3D" id="3.40.50.2020">
    <property type="match status" value="1"/>
</dbReference>
<evidence type="ECO:0000313" key="3">
    <source>
        <dbReference type="Proteomes" id="UP000535838"/>
    </source>
</evidence>
<accession>A0A841SSJ7</accession>
<reference evidence="2 3" key="1">
    <citation type="submission" date="2020-08" db="EMBL/GenBank/DDBJ databases">
        <title>Cohnella phylogeny.</title>
        <authorList>
            <person name="Dunlap C."/>
        </authorList>
    </citation>
    <scope>NUCLEOTIDE SEQUENCE [LARGE SCALE GENOMIC DNA]</scope>
    <source>
        <strain evidence="2 3">DSM 25241</strain>
    </source>
</reference>
<dbReference type="EMBL" id="JACJVQ010000001">
    <property type="protein sequence ID" value="MBB6632597.1"/>
    <property type="molecule type" value="Genomic_DNA"/>
</dbReference>
<dbReference type="PANTHER" id="PTHR47505">
    <property type="entry name" value="DNA UTILIZATION PROTEIN YHGH"/>
    <property type="match status" value="1"/>
</dbReference>
<dbReference type="PANTHER" id="PTHR47505:SF1">
    <property type="entry name" value="DNA UTILIZATION PROTEIN YHGH"/>
    <property type="match status" value="1"/>
</dbReference>
<organism evidence="2 3">
    <name type="scientific">Cohnella thailandensis</name>
    <dbReference type="NCBI Taxonomy" id="557557"/>
    <lineage>
        <taxon>Bacteria</taxon>
        <taxon>Bacillati</taxon>
        <taxon>Bacillota</taxon>
        <taxon>Bacilli</taxon>
        <taxon>Bacillales</taxon>
        <taxon>Paenibacillaceae</taxon>
        <taxon>Cohnella</taxon>
    </lineage>
</organism>
<dbReference type="Proteomes" id="UP000535838">
    <property type="component" value="Unassembled WGS sequence"/>
</dbReference>
<dbReference type="InterPro" id="IPR051910">
    <property type="entry name" value="ComF/GntX_DNA_util-trans"/>
</dbReference>
<name>A0A841SSJ7_9BACL</name>
<keyword evidence="3" id="KW-1185">Reference proteome</keyword>
<evidence type="ECO:0000256" key="1">
    <source>
        <dbReference type="ARBA" id="ARBA00008007"/>
    </source>
</evidence>
<sequence>MSWSAVLHSLLQPRGQACLLCGQSSAGGSARTALPIRHPASRRILLEGFCSKCLSRIPWIVAIACPVCGRPERCGDCLRRPNRPFVKVRGAVRYDAAMKELLALYKYRGLEKLEPALAAMLSAAAEPLLNEVRFDVVTSVPIAERRLEDRGFDQAERIAMELARLYRLPYRRLLKRTRHTGKQSFKGRKDRIEDMKGTFAAIEPPPAIGHPSEAFPFPPYPVRILLVDDIYTTGSTMTECSLALKSAYPDSEVYGAMWARS</sequence>
<dbReference type="CDD" id="cd06223">
    <property type="entry name" value="PRTases_typeI"/>
    <property type="match status" value="1"/>
</dbReference>
<gene>
    <name evidence="2" type="ORF">H7B67_00475</name>
</gene>
<proteinExistence type="inferred from homology"/>
<dbReference type="RefSeq" id="WP_185117838.1">
    <property type="nucleotide sequence ID" value="NZ_JACJVQ010000001.1"/>
</dbReference>
<dbReference type="SUPFAM" id="SSF53271">
    <property type="entry name" value="PRTase-like"/>
    <property type="match status" value="1"/>
</dbReference>
<evidence type="ECO:0000313" key="2">
    <source>
        <dbReference type="EMBL" id="MBB6632597.1"/>
    </source>
</evidence>
<dbReference type="InterPro" id="IPR000836">
    <property type="entry name" value="PRTase_dom"/>
</dbReference>